<evidence type="ECO:0000313" key="2">
    <source>
        <dbReference type="EMBL" id="KAK8784263.1"/>
    </source>
</evidence>
<feature type="compositionally biased region" description="Low complexity" evidence="1">
    <location>
        <begin position="43"/>
        <end position="74"/>
    </location>
</feature>
<accession>A0AAQ4FBU1</accession>
<gene>
    <name evidence="2" type="ORF">V5799_009378</name>
</gene>
<proteinExistence type="predicted"/>
<keyword evidence="3" id="KW-1185">Reference proteome</keyword>
<protein>
    <submittedName>
        <fullName evidence="2">Uncharacterized protein</fullName>
    </submittedName>
</protein>
<sequence>MLPSAKVAEEKPDAAKKAAVKEDGGKRVEEILEPGDDTLELLQSSSPSSMTPASPASPSTSPFMPSSQTSSSTPVGVADLWSSAPNAQGGERSVDSYTAWASQLMSGSSCRLLRLNETLSPEEPSSVADKSVVNFYDSEFQAQSYGRNLLQKYSLIQSFLNQLDDHFWTRRSIKANQFILASLAALLSEMVVGDTLGEMLAPVVVRVVAYGVFLKCTAVLVIVASMNSLGTMFFSNEPVTKSQAWYTVDNATHIEGIPLP</sequence>
<reference evidence="2 3" key="1">
    <citation type="journal article" date="2023" name="Arcadia Sci">
        <title>De novo assembly of a long-read Amblyomma americanum tick genome.</title>
        <authorList>
            <person name="Chou S."/>
            <person name="Poskanzer K.E."/>
            <person name="Rollins M."/>
            <person name="Thuy-Boun P.S."/>
        </authorList>
    </citation>
    <scope>NUCLEOTIDE SEQUENCE [LARGE SCALE GENOMIC DNA]</scope>
    <source>
        <strain evidence="2">F_SG_1</strain>
        <tissue evidence="2">Salivary glands</tissue>
    </source>
</reference>
<dbReference type="AlphaFoldDB" id="A0AAQ4FBU1"/>
<feature type="compositionally biased region" description="Basic and acidic residues" evidence="1">
    <location>
        <begin position="7"/>
        <end position="30"/>
    </location>
</feature>
<name>A0AAQ4FBU1_AMBAM</name>
<dbReference type="Proteomes" id="UP001321473">
    <property type="component" value="Unassembled WGS sequence"/>
</dbReference>
<evidence type="ECO:0000313" key="3">
    <source>
        <dbReference type="Proteomes" id="UP001321473"/>
    </source>
</evidence>
<comment type="caution">
    <text evidence="2">The sequence shown here is derived from an EMBL/GenBank/DDBJ whole genome shotgun (WGS) entry which is preliminary data.</text>
</comment>
<organism evidence="2 3">
    <name type="scientific">Amblyomma americanum</name>
    <name type="common">Lone star tick</name>
    <dbReference type="NCBI Taxonomy" id="6943"/>
    <lineage>
        <taxon>Eukaryota</taxon>
        <taxon>Metazoa</taxon>
        <taxon>Ecdysozoa</taxon>
        <taxon>Arthropoda</taxon>
        <taxon>Chelicerata</taxon>
        <taxon>Arachnida</taxon>
        <taxon>Acari</taxon>
        <taxon>Parasitiformes</taxon>
        <taxon>Ixodida</taxon>
        <taxon>Ixodoidea</taxon>
        <taxon>Ixodidae</taxon>
        <taxon>Amblyomminae</taxon>
        <taxon>Amblyomma</taxon>
    </lineage>
</organism>
<feature type="region of interest" description="Disordered" evidence="1">
    <location>
        <begin position="1"/>
        <end position="92"/>
    </location>
</feature>
<dbReference type="EMBL" id="JARKHS020004667">
    <property type="protein sequence ID" value="KAK8784263.1"/>
    <property type="molecule type" value="Genomic_DNA"/>
</dbReference>
<evidence type="ECO:0000256" key="1">
    <source>
        <dbReference type="SAM" id="MobiDB-lite"/>
    </source>
</evidence>